<dbReference type="AlphaFoldDB" id="A0A540N8U3"/>
<keyword evidence="4" id="KW-1185">Reference proteome</keyword>
<dbReference type="Proteomes" id="UP000315295">
    <property type="component" value="Unassembled WGS sequence"/>
</dbReference>
<dbReference type="PANTHER" id="PTHR46550:SF1">
    <property type="entry name" value="F-BOX PROTEIN 3"/>
    <property type="match status" value="1"/>
</dbReference>
<keyword evidence="2" id="KW-0833">Ubl conjugation pathway</keyword>
<dbReference type="EMBL" id="VIEB01000084">
    <property type="protein sequence ID" value="TQE07474.1"/>
    <property type="molecule type" value="Genomic_DNA"/>
</dbReference>
<comment type="caution">
    <text evidence="3">The sequence shown here is derived from an EMBL/GenBank/DDBJ whole genome shotgun (WGS) entry which is preliminary data.</text>
</comment>
<evidence type="ECO:0000313" key="4">
    <source>
        <dbReference type="Proteomes" id="UP000315295"/>
    </source>
</evidence>
<evidence type="ECO:0000313" key="3">
    <source>
        <dbReference type="EMBL" id="TQE07474.1"/>
    </source>
</evidence>
<dbReference type="InterPro" id="IPR052121">
    <property type="entry name" value="F-box_SCF_Substrate_Recog"/>
</dbReference>
<accession>A0A540N8U3</accession>
<dbReference type="STRING" id="106549.A0A540N8U3"/>
<dbReference type="PANTHER" id="PTHR46550">
    <property type="entry name" value="F-BOX ONLY PROTEIN 3"/>
    <property type="match status" value="1"/>
</dbReference>
<gene>
    <name evidence="3" type="ORF">C1H46_006794</name>
</gene>
<protein>
    <submittedName>
        <fullName evidence="3">Uncharacterized protein</fullName>
    </submittedName>
</protein>
<dbReference type="GO" id="GO:0005737">
    <property type="term" value="C:cytoplasm"/>
    <property type="evidence" value="ECO:0007669"/>
    <property type="project" value="TreeGrafter"/>
</dbReference>
<proteinExistence type="predicted"/>
<sequence length="246" mass="28367">MWQIHRDKFQVKDNDVFDVDIIETVKIPDEEIATEEPISNQNLLQGLLRGFMDRKQIQLRPITFIKEQFVPNFLNQSIPRVNLLRVVPHEEKEAAAGFEWKLEMLRLVVAAADEALVDVVVVLFVVVAVNDDRIILDTTVTDQVSMWKSNRVLTDKVEVDHACSSEKCTYYQIGDVFVMRKLARFMVVCDDNCREVVMDPANELWVCTISRHCFDRLLSPEEMESDAVSGHLICLAICRHYTTICH</sequence>
<evidence type="ECO:0000256" key="2">
    <source>
        <dbReference type="ARBA" id="ARBA00022786"/>
    </source>
</evidence>
<evidence type="ECO:0000256" key="1">
    <source>
        <dbReference type="ARBA" id="ARBA00004906"/>
    </source>
</evidence>
<organism evidence="3 4">
    <name type="scientific">Malus baccata</name>
    <name type="common">Siberian crab apple</name>
    <name type="synonym">Pyrus baccata</name>
    <dbReference type="NCBI Taxonomy" id="106549"/>
    <lineage>
        <taxon>Eukaryota</taxon>
        <taxon>Viridiplantae</taxon>
        <taxon>Streptophyta</taxon>
        <taxon>Embryophyta</taxon>
        <taxon>Tracheophyta</taxon>
        <taxon>Spermatophyta</taxon>
        <taxon>Magnoliopsida</taxon>
        <taxon>eudicotyledons</taxon>
        <taxon>Gunneridae</taxon>
        <taxon>Pentapetalae</taxon>
        <taxon>rosids</taxon>
        <taxon>fabids</taxon>
        <taxon>Rosales</taxon>
        <taxon>Rosaceae</taxon>
        <taxon>Amygdaloideae</taxon>
        <taxon>Maleae</taxon>
        <taxon>Malus</taxon>
    </lineage>
</organism>
<reference evidence="3 4" key="1">
    <citation type="journal article" date="2019" name="G3 (Bethesda)">
        <title>Sequencing of a Wild Apple (Malus baccata) Genome Unravels the Differences Between Cultivated and Wild Apple Species Regarding Disease Resistance and Cold Tolerance.</title>
        <authorList>
            <person name="Chen X."/>
        </authorList>
    </citation>
    <scope>NUCLEOTIDE SEQUENCE [LARGE SCALE GENOMIC DNA]</scope>
    <source>
        <strain evidence="4">cv. Shandingzi</strain>
        <tissue evidence="3">Leaves</tissue>
    </source>
</reference>
<comment type="pathway">
    <text evidence="1">Protein modification; protein ubiquitination.</text>
</comment>
<name>A0A540N8U3_MALBA</name>